<organism evidence="1 2">
    <name type="scientific">Acanthochromis polyacanthus</name>
    <name type="common">spiny chromis</name>
    <dbReference type="NCBI Taxonomy" id="80966"/>
    <lineage>
        <taxon>Eukaryota</taxon>
        <taxon>Metazoa</taxon>
        <taxon>Chordata</taxon>
        <taxon>Craniata</taxon>
        <taxon>Vertebrata</taxon>
        <taxon>Euteleostomi</taxon>
        <taxon>Actinopterygii</taxon>
        <taxon>Neopterygii</taxon>
        <taxon>Teleostei</taxon>
        <taxon>Neoteleostei</taxon>
        <taxon>Acanthomorphata</taxon>
        <taxon>Ovalentaria</taxon>
        <taxon>Pomacentridae</taxon>
        <taxon>Acanthochromis</taxon>
    </lineage>
</organism>
<keyword evidence="2" id="KW-1185">Reference proteome</keyword>
<proteinExistence type="predicted"/>
<reference evidence="1" key="2">
    <citation type="submission" date="2025-09" db="UniProtKB">
        <authorList>
            <consortium name="Ensembl"/>
        </authorList>
    </citation>
    <scope>IDENTIFICATION</scope>
</reference>
<accession>A0A3Q1EUL2</accession>
<protein>
    <submittedName>
        <fullName evidence="1">Uncharacterized protein</fullName>
    </submittedName>
</protein>
<evidence type="ECO:0000313" key="2">
    <source>
        <dbReference type="Proteomes" id="UP000257200"/>
    </source>
</evidence>
<dbReference type="InParanoid" id="A0A3Q1EUL2"/>
<reference evidence="1" key="1">
    <citation type="submission" date="2025-08" db="UniProtKB">
        <authorList>
            <consortium name="Ensembl"/>
        </authorList>
    </citation>
    <scope>IDENTIFICATION</scope>
</reference>
<sequence length="152" mass="17648">MVGAAEWIVLCIRQRGSADKRQKLCGFCLCFRGRRQPYITKVVVPHSPERNIYPDFPEDHRLLLLPHLQQVRPKHLERKHQEGLQYHNPNPHRLVGTSHDEFITSSSSLATIILKQGKSGLRPHDLLPLLQSPIFMLPSKLEPFFFRIRLTD</sequence>
<dbReference type="AlphaFoldDB" id="A0A3Q1EUL2"/>
<name>A0A3Q1EUL2_9TELE</name>
<dbReference type="Ensembl" id="ENSAPOT00000004468.1">
    <property type="protein sequence ID" value="ENSAPOP00000007719.1"/>
    <property type="gene ID" value="ENSAPOG00000009736.1"/>
</dbReference>
<dbReference type="Proteomes" id="UP000257200">
    <property type="component" value="Unplaced"/>
</dbReference>
<evidence type="ECO:0000313" key="1">
    <source>
        <dbReference type="Ensembl" id="ENSAPOP00000007719.1"/>
    </source>
</evidence>